<dbReference type="Gene3D" id="3.40.50.280">
    <property type="entry name" value="Cobalamin-binding domain"/>
    <property type="match status" value="1"/>
</dbReference>
<dbReference type="GO" id="GO:0046872">
    <property type="term" value="F:metal ion binding"/>
    <property type="evidence" value="ECO:0007669"/>
    <property type="project" value="InterPro"/>
</dbReference>
<dbReference type="InterPro" id="IPR006158">
    <property type="entry name" value="Cobalamin-bd"/>
</dbReference>
<organism evidence="2 3">
    <name type="scientific">Thermoproteota archaeon</name>
    <dbReference type="NCBI Taxonomy" id="2056631"/>
    <lineage>
        <taxon>Archaea</taxon>
        <taxon>Thermoproteota</taxon>
    </lineage>
</organism>
<name>A0A497EWB1_9CREN</name>
<accession>A0A497EWB1</accession>
<dbReference type="Pfam" id="PF02310">
    <property type="entry name" value="B12-binding"/>
    <property type="match status" value="1"/>
</dbReference>
<evidence type="ECO:0000313" key="2">
    <source>
        <dbReference type="EMBL" id="RLE51663.1"/>
    </source>
</evidence>
<sequence>MTDVLLINLPHNYPIKAPPLGLAYIAAVLEKHNHNVKILDLAVKEHNLKDEIESISSIKHVIIGLTCTVTTVKNCLKIADEVKKTSKIHS</sequence>
<dbReference type="AlphaFoldDB" id="A0A497EWB1"/>
<gene>
    <name evidence="2" type="ORF">DRJ26_05530</name>
</gene>
<evidence type="ECO:0000313" key="3">
    <source>
        <dbReference type="Proteomes" id="UP000269499"/>
    </source>
</evidence>
<proteinExistence type="predicted"/>
<comment type="caution">
    <text evidence="2">The sequence shown here is derived from an EMBL/GenBank/DDBJ whole genome shotgun (WGS) entry which is preliminary data.</text>
</comment>
<protein>
    <recommendedName>
        <fullName evidence="1">B12-binding domain-containing protein</fullName>
    </recommendedName>
</protein>
<reference evidence="2 3" key="1">
    <citation type="submission" date="2018-06" db="EMBL/GenBank/DDBJ databases">
        <title>Extensive metabolic versatility and redundancy in microbially diverse, dynamic hydrothermal sediments.</title>
        <authorList>
            <person name="Dombrowski N."/>
            <person name="Teske A."/>
            <person name="Baker B.J."/>
        </authorList>
    </citation>
    <scope>NUCLEOTIDE SEQUENCE [LARGE SCALE GENOMIC DNA]</scope>
    <source>
        <strain evidence="2">B20_G2</strain>
    </source>
</reference>
<evidence type="ECO:0000259" key="1">
    <source>
        <dbReference type="Pfam" id="PF02310"/>
    </source>
</evidence>
<feature type="domain" description="B12-binding" evidence="1">
    <location>
        <begin position="16"/>
        <end position="85"/>
    </location>
</feature>
<dbReference type="Proteomes" id="UP000269499">
    <property type="component" value="Unassembled WGS sequence"/>
</dbReference>
<dbReference type="GO" id="GO:0031419">
    <property type="term" value="F:cobalamin binding"/>
    <property type="evidence" value="ECO:0007669"/>
    <property type="project" value="InterPro"/>
</dbReference>
<dbReference type="EMBL" id="QMRA01000158">
    <property type="protein sequence ID" value="RLE51663.1"/>
    <property type="molecule type" value="Genomic_DNA"/>
</dbReference>